<dbReference type="SUPFAM" id="SSF56300">
    <property type="entry name" value="Metallo-dependent phosphatases"/>
    <property type="match status" value="1"/>
</dbReference>
<feature type="domain" description="Calcineurin-like phosphoesterase" evidence="5">
    <location>
        <begin position="6"/>
        <end position="188"/>
    </location>
</feature>
<keyword evidence="1" id="KW-0479">Metal-binding</keyword>
<dbReference type="EMBL" id="BSET01000001">
    <property type="protein sequence ID" value="GLK00407.1"/>
    <property type="molecule type" value="Genomic_DNA"/>
</dbReference>
<organism evidence="6 7">
    <name type="scientific">Microbacterium keratanolyticum</name>
    <dbReference type="NCBI Taxonomy" id="67574"/>
    <lineage>
        <taxon>Bacteria</taxon>
        <taxon>Bacillati</taxon>
        <taxon>Actinomycetota</taxon>
        <taxon>Actinomycetes</taxon>
        <taxon>Micrococcales</taxon>
        <taxon>Microbacteriaceae</taxon>
        <taxon>Microbacterium</taxon>
    </lineage>
</organism>
<accession>A0A9W6HQ96</accession>
<dbReference type="RefSeq" id="WP_204938131.1">
    <property type="nucleotide sequence ID" value="NZ_BAAAUM010000001.1"/>
</dbReference>
<dbReference type="InterPro" id="IPR029052">
    <property type="entry name" value="Metallo-depent_PP-like"/>
</dbReference>
<dbReference type="AlphaFoldDB" id="A0A9W6HQ96"/>
<evidence type="ECO:0000313" key="6">
    <source>
        <dbReference type="EMBL" id="GLK00407.1"/>
    </source>
</evidence>
<sequence>MTGNLTIAHLSDPHLDGSARRRERFEAVLRHVVELPEVDAIVVSGDLADHGRAEEYAEFFAALPTEIPTLVCAGNHDLTGPLQEAKARAGMSAQPDDALHLDGLVIVALDSHVDGRDDGMLDAPTLAQARRLIAEASAPVVLVLHHPPVPVGHRTVDESYPLRNPDDLARLIQDSPAVVAVFSGHVHTAFTATFAGVPVLGAPGIVSRLRLGSRINPIADPDAMPGFALHTVVGRSIRTVFHTLSPSELA</sequence>
<dbReference type="PANTHER" id="PTHR42988">
    <property type="entry name" value="PHOSPHOHYDROLASE"/>
    <property type="match status" value="1"/>
</dbReference>
<evidence type="ECO:0000313" key="7">
    <source>
        <dbReference type="Proteomes" id="UP001142325"/>
    </source>
</evidence>
<comment type="caution">
    <text evidence="6">The sequence shown here is derived from an EMBL/GenBank/DDBJ whole genome shotgun (WGS) entry which is preliminary data.</text>
</comment>
<evidence type="ECO:0000256" key="4">
    <source>
        <dbReference type="ARBA" id="ARBA00025742"/>
    </source>
</evidence>
<evidence type="ECO:0000256" key="1">
    <source>
        <dbReference type="ARBA" id="ARBA00022723"/>
    </source>
</evidence>
<keyword evidence="7" id="KW-1185">Reference proteome</keyword>
<dbReference type="Gene3D" id="3.60.21.10">
    <property type="match status" value="1"/>
</dbReference>
<dbReference type="Pfam" id="PF00149">
    <property type="entry name" value="Metallophos"/>
    <property type="match status" value="1"/>
</dbReference>
<reference evidence="6" key="2">
    <citation type="submission" date="2023-01" db="EMBL/GenBank/DDBJ databases">
        <authorList>
            <person name="Sun Q."/>
            <person name="Evtushenko L."/>
        </authorList>
    </citation>
    <scope>NUCLEOTIDE SEQUENCE</scope>
    <source>
        <strain evidence="6">VKM Ac-1958</strain>
    </source>
</reference>
<dbReference type="GO" id="GO:0046872">
    <property type="term" value="F:metal ion binding"/>
    <property type="evidence" value="ECO:0007669"/>
    <property type="project" value="UniProtKB-KW"/>
</dbReference>
<keyword evidence="3" id="KW-0408">Iron</keyword>
<evidence type="ECO:0000256" key="2">
    <source>
        <dbReference type="ARBA" id="ARBA00022801"/>
    </source>
</evidence>
<proteinExistence type="inferred from homology"/>
<dbReference type="InterPro" id="IPR050884">
    <property type="entry name" value="CNP_phosphodiesterase-III"/>
</dbReference>
<evidence type="ECO:0000256" key="3">
    <source>
        <dbReference type="ARBA" id="ARBA00023004"/>
    </source>
</evidence>
<comment type="similarity">
    <text evidence="4">Belongs to the cyclic nucleotide phosphodiesterase class-III family.</text>
</comment>
<keyword evidence="2" id="KW-0378">Hydrolase</keyword>
<evidence type="ECO:0000259" key="5">
    <source>
        <dbReference type="Pfam" id="PF00149"/>
    </source>
</evidence>
<dbReference type="InterPro" id="IPR004843">
    <property type="entry name" value="Calcineurin-like_PHP"/>
</dbReference>
<protein>
    <submittedName>
        <fullName evidence="6">3',5'-cyclic adenosine monophosphate phosphodiesterase CpdA</fullName>
    </submittedName>
</protein>
<gene>
    <name evidence="6" type="primary">cpdA_1</name>
    <name evidence="6" type="ORF">GCM10017596_01220</name>
</gene>
<dbReference type="Proteomes" id="UP001142325">
    <property type="component" value="Unassembled WGS sequence"/>
</dbReference>
<reference evidence="6" key="1">
    <citation type="journal article" date="2014" name="Int. J. Syst. Evol. Microbiol.">
        <title>Complete genome sequence of Corynebacterium casei LMG S-19264T (=DSM 44701T), isolated from a smear-ripened cheese.</title>
        <authorList>
            <consortium name="US DOE Joint Genome Institute (JGI-PGF)"/>
            <person name="Walter F."/>
            <person name="Albersmeier A."/>
            <person name="Kalinowski J."/>
            <person name="Ruckert C."/>
        </authorList>
    </citation>
    <scope>NUCLEOTIDE SEQUENCE</scope>
    <source>
        <strain evidence="6">VKM Ac-1958</strain>
    </source>
</reference>
<dbReference type="PANTHER" id="PTHR42988:SF2">
    <property type="entry name" value="CYCLIC NUCLEOTIDE PHOSPHODIESTERASE CBUA0032-RELATED"/>
    <property type="match status" value="1"/>
</dbReference>
<dbReference type="GO" id="GO:0016787">
    <property type="term" value="F:hydrolase activity"/>
    <property type="evidence" value="ECO:0007669"/>
    <property type="project" value="UniProtKB-KW"/>
</dbReference>
<name>A0A9W6HQ96_9MICO</name>